<evidence type="ECO:0000256" key="1">
    <source>
        <dbReference type="ARBA" id="ARBA00022448"/>
    </source>
</evidence>
<dbReference type="Proteomes" id="UP000233293">
    <property type="component" value="Unassembled WGS sequence"/>
</dbReference>
<sequence length="500" mass="52587">MDSVLELRAIRKSFAGFAALDGADFTLRRGEVHALLGENGAGKSSLMNVAAGLYAPDGGRILIGGREQRLGGPREATAQGIGMVHQHFHLVKPFTVAENILLANPRGRFSRGIETIEREIAFCTNMLGFVVDPHRRLDSLSVAEQQRVEIVKVLLGGATIIILDEPTAVLTDEEADGLLTTMRRLAAQGTAVVLVTHKLREVTRYADRVTIMRGGRHVAACDPKTMSTAQLTELTVGVALPSPVREKTARGELRLIVAGLRVEHETGRTALDGVGFQVRAGEIYGIAGVSGNGQSELVGALTGTTAVAAGDIWMSGAGHIADRPPAIRRSGGLAAIPADRYAQALAGGLSITDNYAVAGVMAGRYGPWGWLDRKAMAKAAAAAVRAFDVQGVRGLKQRAGLLSGGNAQKLVLARELAGDPVLIVAHGPSRGLDARACAAVHERLLAARARGNAVVLVSDDLDEVIGLADRIGVMSRGRIVAEFDAPADRQAIGRAMVDHG</sequence>
<dbReference type="PANTHER" id="PTHR43790">
    <property type="entry name" value="CARBOHYDRATE TRANSPORT ATP-BINDING PROTEIN MG119-RELATED"/>
    <property type="match status" value="1"/>
</dbReference>
<dbReference type="InterPro" id="IPR050107">
    <property type="entry name" value="ABC_carbohydrate_import_ATPase"/>
</dbReference>
<feature type="domain" description="ABC transporter" evidence="6">
    <location>
        <begin position="253"/>
        <end position="499"/>
    </location>
</feature>
<dbReference type="PROSITE" id="PS00211">
    <property type="entry name" value="ABC_TRANSPORTER_1"/>
    <property type="match status" value="1"/>
</dbReference>
<dbReference type="GO" id="GO:0005524">
    <property type="term" value="F:ATP binding"/>
    <property type="evidence" value="ECO:0007669"/>
    <property type="project" value="UniProtKB-KW"/>
</dbReference>
<keyword evidence="3" id="KW-0677">Repeat</keyword>
<evidence type="ECO:0000313" key="7">
    <source>
        <dbReference type="EMBL" id="PKU23444.1"/>
    </source>
</evidence>
<gene>
    <name evidence="7" type="ORF">CWS72_16430</name>
</gene>
<dbReference type="CDD" id="cd03215">
    <property type="entry name" value="ABC_Carb_Monos_II"/>
    <property type="match status" value="1"/>
</dbReference>
<name>A0A2N3PSS7_9PROT</name>
<dbReference type="PANTHER" id="PTHR43790:SF9">
    <property type="entry name" value="GALACTOFURANOSE TRANSPORTER ATP-BINDING PROTEIN YTFR"/>
    <property type="match status" value="1"/>
</dbReference>
<reference evidence="8" key="1">
    <citation type="submission" date="2017-12" db="EMBL/GenBank/DDBJ databases">
        <title>Draft genome sequence of Telmatospirillum siberiense 26-4b1T, an acidotolerant peatland alphaproteobacterium potentially involved in sulfur cycling.</title>
        <authorList>
            <person name="Hausmann B."/>
            <person name="Pjevac P."/>
            <person name="Schreck K."/>
            <person name="Herbold C.W."/>
            <person name="Daims H."/>
            <person name="Wagner M."/>
            <person name="Pester M."/>
            <person name="Loy A."/>
        </authorList>
    </citation>
    <scope>NUCLEOTIDE SEQUENCE [LARGE SCALE GENOMIC DNA]</scope>
    <source>
        <strain evidence="8">26-4b1</strain>
    </source>
</reference>
<evidence type="ECO:0000256" key="4">
    <source>
        <dbReference type="ARBA" id="ARBA00022741"/>
    </source>
</evidence>
<keyword evidence="8" id="KW-1185">Reference proteome</keyword>
<dbReference type="EMBL" id="PIUM01000020">
    <property type="protein sequence ID" value="PKU23444.1"/>
    <property type="molecule type" value="Genomic_DNA"/>
</dbReference>
<dbReference type="OrthoDB" id="7283113at2"/>
<dbReference type="GO" id="GO:0016887">
    <property type="term" value="F:ATP hydrolysis activity"/>
    <property type="evidence" value="ECO:0007669"/>
    <property type="project" value="InterPro"/>
</dbReference>
<keyword evidence="2" id="KW-0762">Sugar transport</keyword>
<dbReference type="AlphaFoldDB" id="A0A2N3PSS7"/>
<feature type="domain" description="ABC transporter" evidence="6">
    <location>
        <begin position="5"/>
        <end position="239"/>
    </location>
</feature>
<protein>
    <submittedName>
        <fullName evidence="7">ABC transporter ATP-binding protein</fullName>
    </submittedName>
</protein>
<dbReference type="Gene3D" id="3.40.50.300">
    <property type="entry name" value="P-loop containing nucleotide triphosphate hydrolases"/>
    <property type="match status" value="2"/>
</dbReference>
<dbReference type="InterPro" id="IPR017871">
    <property type="entry name" value="ABC_transporter-like_CS"/>
</dbReference>
<dbReference type="RefSeq" id="WP_101251714.1">
    <property type="nucleotide sequence ID" value="NZ_PIUM01000020.1"/>
</dbReference>
<dbReference type="InterPro" id="IPR027417">
    <property type="entry name" value="P-loop_NTPase"/>
</dbReference>
<comment type="caution">
    <text evidence="7">The sequence shown here is derived from an EMBL/GenBank/DDBJ whole genome shotgun (WGS) entry which is preliminary data.</text>
</comment>
<dbReference type="SUPFAM" id="SSF52540">
    <property type="entry name" value="P-loop containing nucleoside triphosphate hydrolases"/>
    <property type="match status" value="2"/>
</dbReference>
<evidence type="ECO:0000256" key="3">
    <source>
        <dbReference type="ARBA" id="ARBA00022737"/>
    </source>
</evidence>
<evidence type="ECO:0000256" key="2">
    <source>
        <dbReference type="ARBA" id="ARBA00022597"/>
    </source>
</evidence>
<evidence type="ECO:0000313" key="8">
    <source>
        <dbReference type="Proteomes" id="UP000233293"/>
    </source>
</evidence>
<dbReference type="InterPro" id="IPR003439">
    <property type="entry name" value="ABC_transporter-like_ATP-bd"/>
</dbReference>
<evidence type="ECO:0000256" key="5">
    <source>
        <dbReference type="ARBA" id="ARBA00022840"/>
    </source>
</evidence>
<dbReference type="PROSITE" id="PS50893">
    <property type="entry name" value="ABC_TRANSPORTER_2"/>
    <property type="match status" value="2"/>
</dbReference>
<dbReference type="InterPro" id="IPR003593">
    <property type="entry name" value="AAA+_ATPase"/>
</dbReference>
<dbReference type="CDD" id="cd03216">
    <property type="entry name" value="ABC_Carb_Monos_I"/>
    <property type="match status" value="1"/>
</dbReference>
<proteinExistence type="predicted"/>
<keyword evidence="4" id="KW-0547">Nucleotide-binding</keyword>
<keyword evidence="5 7" id="KW-0067">ATP-binding</keyword>
<evidence type="ECO:0000259" key="6">
    <source>
        <dbReference type="PROSITE" id="PS50893"/>
    </source>
</evidence>
<dbReference type="SMART" id="SM00382">
    <property type="entry name" value="AAA"/>
    <property type="match status" value="1"/>
</dbReference>
<organism evidence="7 8">
    <name type="scientific">Telmatospirillum siberiense</name>
    <dbReference type="NCBI Taxonomy" id="382514"/>
    <lineage>
        <taxon>Bacteria</taxon>
        <taxon>Pseudomonadati</taxon>
        <taxon>Pseudomonadota</taxon>
        <taxon>Alphaproteobacteria</taxon>
        <taxon>Rhodospirillales</taxon>
        <taxon>Rhodospirillaceae</taxon>
        <taxon>Telmatospirillum</taxon>
    </lineage>
</organism>
<accession>A0A2N3PSS7</accession>
<keyword evidence="1" id="KW-0813">Transport</keyword>
<dbReference type="Pfam" id="PF00005">
    <property type="entry name" value="ABC_tran"/>
    <property type="match status" value="2"/>
</dbReference>